<keyword evidence="5" id="KW-0342">GTP-binding</keyword>
<dbReference type="PROSITE" id="PS51722">
    <property type="entry name" value="G_TR_2"/>
    <property type="match status" value="1"/>
</dbReference>
<comment type="similarity">
    <text evidence="1">Belongs to the TRAFAC class translation factor GTPase superfamily. Classic translation factor GTPase family. IF-2 subfamily.</text>
</comment>
<evidence type="ECO:0000256" key="4">
    <source>
        <dbReference type="ARBA" id="ARBA00022917"/>
    </source>
</evidence>
<dbReference type="Gene3D" id="3.40.50.10050">
    <property type="entry name" value="Translation initiation factor IF- 2, domain 3"/>
    <property type="match status" value="1"/>
</dbReference>
<evidence type="ECO:0000256" key="1">
    <source>
        <dbReference type="ARBA" id="ARBA00007733"/>
    </source>
</evidence>
<dbReference type="Pfam" id="PF00009">
    <property type="entry name" value="GTP_EFTU"/>
    <property type="match status" value="1"/>
</dbReference>
<reference evidence="7 8" key="1">
    <citation type="journal article" date="2023" name="BMC Biol.">
        <title>The compact genome of the sponge Oopsacas minuta (Hexactinellida) is lacking key metazoan core genes.</title>
        <authorList>
            <person name="Santini S."/>
            <person name="Schenkelaars Q."/>
            <person name="Jourda C."/>
            <person name="Duchesne M."/>
            <person name="Belahbib H."/>
            <person name="Rocher C."/>
            <person name="Selva M."/>
            <person name="Riesgo A."/>
            <person name="Vervoort M."/>
            <person name="Leys S.P."/>
            <person name="Kodjabachian L."/>
            <person name="Le Bivic A."/>
            <person name="Borchiellini C."/>
            <person name="Claverie J.M."/>
            <person name="Renard E."/>
        </authorList>
    </citation>
    <scope>NUCLEOTIDE SEQUENCE [LARGE SCALE GENOMIC DNA]</scope>
    <source>
        <strain evidence="7">SPO-2</strain>
    </source>
</reference>
<dbReference type="Pfam" id="PF11987">
    <property type="entry name" value="IF-2"/>
    <property type="match status" value="1"/>
</dbReference>
<dbReference type="InterPro" id="IPR036925">
    <property type="entry name" value="TIF_IF2_dom3_sf"/>
</dbReference>
<dbReference type="NCBIfam" id="TIGR00231">
    <property type="entry name" value="small_GTP"/>
    <property type="match status" value="1"/>
</dbReference>
<dbReference type="Gene3D" id="2.40.30.10">
    <property type="entry name" value="Translation factors"/>
    <property type="match status" value="1"/>
</dbReference>
<keyword evidence="2 7" id="KW-0396">Initiation factor</keyword>
<dbReference type="InterPro" id="IPR015760">
    <property type="entry name" value="TIF_IF2"/>
</dbReference>
<dbReference type="EMBL" id="JAKMXF010000288">
    <property type="protein sequence ID" value="KAI6653246.1"/>
    <property type="molecule type" value="Genomic_DNA"/>
</dbReference>
<dbReference type="PANTHER" id="PTHR43381:SF20">
    <property type="entry name" value="TRANSLATION INITIATION FACTOR IF-2, MITOCHONDRIAL"/>
    <property type="match status" value="1"/>
</dbReference>
<dbReference type="GO" id="GO:0005525">
    <property type="term" value="F:GTP binding"/>
    <property type="evidence" value="ECO:0007669"/>
    <property type="project" value="UniProtKB-KW"/>
</dbReference>
<dbReference type="InterPro" id="IPR000795">
    <property type="entry name" value="T_Tr_GTP-bd_dom"/>
</dbReference>
<name>A0AAV7JZ17_9METZ</name>
<dbReference type="FunFam" id="3.40.50.300:FF:000019">
    <property type="entry name" value="Translation initiation factor IF-2"/>
    <property type="match status" value="1"/>
</dbReference>
<dbReference type="GO" id="GO:0003743">
    <property type="term" value="F:translation initiation factor activity"/>
    <property type="evidence" value="ECO:0007669"/>
    <property type="project" value="UniProtKB-KW"/>
</dbReference>
<evidence type="ECO:0000256" key="2">
    <source>
        <dbReference type="ARBA" id="ARBA00022540"/>
    </source>
</evidence>
<dbReference type="AlphaFoldDB" id="A0AAV7JZ17"/>
<dbReference type="SUPFAM" id="SSF50447">
    <property type="entry name" value="Translation proteins"/>
    <property type="match status" value="1"/>
</dbReference>
<keyword evidence="8" id="KW-1185">Reference proteome</keyword>
<comment type="caution">
    <text evidence="7">The sequence shown here is derived from an EMBL/GenBank/DDBJ whole genome shotgun (WGS) entry which is preliminary data.</text>
</comment>
<evidence type="ECO:0000259" key="6">
    <source>
        <dbReference type="PROSITE" id="PS51722"/>
    </source>
</evidence>
<dbReference type="InterPro" id="IPR053905">
    <property type="entry name" value="EF-G-like_DII"/>
</dbReference>
<organism evidence="7 8">
    <name type="scientific">Oopsacas minuta</name>
    <dbReference type="NCBI Taxonomy" id="111878"/>
    <lineage>
        <taxon>Eukaryota</taxon>
        <taxon>Metazoa</taxon>
        <taxon>Porifera</taxon>
        <taxon>Hexactinellida</taxon>
        <taxon>Hexasterophora</taxon>
        <taxon>Lyssacinosida</taxon>
        <taxon>Leucopsacidae</taxon>
        <taxon>Oopsacas</taxon>
    </lineage>
</organism>
<accession>A0AAV7JZ17</accession>
<keyword evidence="4" id="KW-0648">Protein biosynthesis</keyword>
<dbReference type="GO" id="GO:0003924">
    <property type="term" value="F:GTPase activity"/>
    <property type="evidence" value="ECO:0007669"/>
    <property type="project" value="InterPro"/>
</dbReference>
<gene>
    <name evidence="7" type="ORF">LOD99_3771</name>
</gene>
<dbReference type="Gene3D" id="3.40.50.300">
    <property type="entry name" value="P-loop containing nucleotide triphosphate hydrolases"/>
    <property type="match status" value="1"/>
</dbReference>
<evidence type="ECO:0000256" key="3">
    <source>
        <dbReference type="ARBA" id="ARBA00022741"/>
    </source>
</evidence>
<dbReference type="Pfam" id="PF22042">
    <property type="entry name" value="EF-G_D2"/>
    <property type="match status" value="1"/>
</dbReference>
<evidence type="ECO:0000313" key="7">
    <source>
        <dbReference type="EMBL" id="KAI6653246.1"/>
    </source>
</evidence>
<dbReference type="PANTHER" id="PTHR43381">
    <property type="entry name" value="TRANSLATION INITIATION FACTOR IF-2-RELATED"/>
    <property type="match status" value="1"/>
</dbReference>
<dbReference type="CDD" id="cd01887">
    <property type="entry name" value="IF2_eIF5B"/>
    <property type="match status" value="1"/>
</dbReference>
<dbReference type="InterPro" id="IPR005225">
    <property type="entry name" value="Small_GTP-bd"/>
</dbReference>
<sequence>MHSHVINEPTDLYSQPYVRVLHLAEKLQVSPKKVLSILINTEIREYNLATKIFHSEIKLVTDELGIGQSIPSVLITRRPPIVSVMGHVDHGKTTLLDSLRNTNVAENEPGLITQHVSSFVVKFEGRDVTFIDTPGHAAFAGIRGRGAKINDITILVVDCCEGVQPQTKEVIRLIKEFRIPSVVALNKIDKDEANIEKTEQELQENGLELMNIPSVQISALRGDNLDILMRLVVTESDGVNLDTDLGGNPFGFILETSKARYLGGLATILPLRGIARLGTIISSGRTLCRIKAILLPSGEKVKEIGPGYPCTIAGWRQGLPNPGLKFISAEKLVDAKRMAKVPANLWVLEKNKRKRQILKKLFLAEKSRSAVQESVEIRGNKNTLCVLLKSDTEGSKEALETILTSTSPEYLKIQVFTSTIGDINLTDVRHAKALKAHILGFNVGIHRDAVSLLTSSAVPYFTHNVVYQIINYVSEQLDKMLPPDYVEERIGMADIISFPSGLDLRVPLECEVTEGNFDENYSFRVISKSGEIKYDGRSQDFELKNGRNFNVRFPFLADYEATDKIECYDLVLRKRKLFWQVNTE</sequence>
<dbReference type="InterPro" id="IPR023115">
    <property type="entry name" value="TIF_IF2_dom3"/>
</dbReference>
<evidence type="ECO:0000313" key="8">
    <source>
        <dbReference type="Proteomes" id="UP001165289"/>
    </source>
</evidence>
<dbReference type="FunFam" id="3.40.50.10050:FF:000001">
    <property type="entry name" value="Translation initiation factor IF-2"/>
    <property type="match status" value="1"/>
</dbReference>
<dbReference type="InterPro" id="IPR009000">
    <property type="entry name" value="Transl_B-barrel_sf"/>
</dbReference>
<dbReference type="Proteomes" id="UP001165289">
    <property type="component" value="Unassembled WGS sequence"/>
</dbReference>
<dbReference type="SUPFAM" id="SSF52540">
    <property type="entry name" value="P-loop containing nucleoside triphosphate hydrolases"/>
    <property type="match status" value="1"/>
</dbReference>
<protein>
    <submittedName>
        <fullName evidence="7">Initiation factor 2</fullName>
    </submittedName>
</protein>
<dbReference type="GO" id="GO:0005737">
    <property type="term" value="C:cytoplasm"/>
    <property type="evidence" value="ECO:0007669"/>
    <property type="project" value="TreeGrafter"/>
</dbReference>
<feature type="domain" description="Tr-type G" evidence="6">
    <location>
        <begin position="77"/>
        <end position="241"/>
    </location>
</feature>
<dbReference type="InterPro" id="IPR027417">
    <property type="entry name" value="P-loop_NTPase"/>
</dbReference>
<dbReference type="SUPFAM" id="SSF52156">
    <property type="entry name" value="Initiation factor IF2/eIF5b, domain 3"/>
    <property type="match status" value="1"/>
</dbReference>
<keyword evidence="3" id="KW-0547">Nucleotide-binding</keyword>
<proteinExistence type="inferred from homology"/>
<evidence type="ECO:0000256" key="5">
    <source>
        <dbReference type="ARBA" id="ARBA00023134"/>
    </source>
</evidence>